<evidence type="ECO:0000259" key="2">
    <source>
        <dbReference type="PROSITE" id="PS50181"/>
    </source>
</evidence>
<dbReference type="GO" id="GO:0031593">
    <property type="term" value="F:polyubiquitin modification-dependent protein binding"/>
    <property type="evidence" value="ECO:0007669"/>
    <property type="project" value="TreeGrafter"/>
</dbReference>
<dbReference type="Proteomes" id="UP000325902">
    <property type="component" value="Unassembled WGS sequence"/>
</dbReference>
<sequence>MHSELSDVITNASTNPVAPESATVPSQHGLDSSDHLLPLRSGSAAGADIGAPDAVDDALFGAYALGELAADDDARLKKPSPPPRNRIAEYENALSPSPQRKPEGPIFEVIKKNRKAGDKSSPVAKLPNEILTHALSHLPPNDLSAVALVSRRFHSLVTTRHAWRVAFARYFPGPDSIAIGADYVAVDGDEDNLRSDRRAFARLTALASWRSEYILRTRLLRSLGRGKPMALPTPSANSRSNANQTPQAIIMYNSQLFTTVNHLHATFGSGLNKRLPLFIHGANDIGMASASDPSAGKADGWGLSDPQLFLQFFERFPGEAQWGLGPGNLVGNPNVMDVSQPYGMVHGEGSPGGSIYHRSTEEMRGRFLSLPMELSSPELGIPKLLASTEAISSVWIAKSASIPTLSDGLIGMLCGSSSGVVSAYSLGTNGLQDSRLGRGELTARWVLSPGVPIVALAVDDAYSPKRLGQNRVWCIALNALGELFYLTKFPKRPPVPKNTRLDEPVLERLAWATGRTVYWSIVEPSRRVARPDPYRERSVDGSYSPRSSWNGMCLTEEQIKAETQEINAFLRMKPIDFRTMCIGWDMRRKMEVDFAGDDGNNAGEAVVVFDCGLDEDSTASAKRFTRLKVLTQVESKPMPKEVSEIVNNASQSSLFGGSDVPSRPPSTTRPRQSSVLSNAVSPERPDLVEEWRCSMLSFNGAKSVEVATTTLDISTYATMTLSEDPIFGFSGSSTASSPYASPFSDQSQAATPADVPGQRARFVAAGTNSGSIFVWDMRAAVAKSTDLVNTIEPVRIIYTDSPQISCLAITGLYLVHGGNDGLVQAWDPLASSMQPIRTLNSRFSSRARRRLVQAQASPQGVGINLFAAGAICLDPDPTVLRGMVSLGTHLRYWSYSSSAADQYKSNKRRVRRSERGSNSGGAGPNFSASGRSKIMDFISAEKHEMERDAIQRQREADHLAGRFGVDLLDDEEQALAYATMLSQEALASEAEKKKQSEASSVVSDTPTIPATLTPSVSSSPALNNDEDLDADLAEAIRLSLQESEGSFPTFDEVPAAPIDNGFDIPIKYAKGRKASPPASSSRQTSWAEPNEAGAAGSSNDKEMDDLEYAIQLSLAEERSRAEQFGEYENGNAEVAAEEFPTLAPVPGAKGKRRAW</sequence>
<feature type="region of interest" description="Disordered" evidence="1">
    <location>
        <begin position="1070"/>
        <end position="1107"/>
    </location>
</feature>
<keyword evidence="4" id="KW-1185">Reference proteome</keyword>
<reference evidence="3 4" key="1">
    <citation type="journal article" date="2019" name="Sci. Rep.">
        <title>A multi-omics analysis of the grapevine pathogen Lasiodiplodia theobromae reveals that temperature affects the expression of virulence- and pathogenicity-related genes.</title>
        <authorList>
            <person name="Felix C."/>
            <person name="Meneses R."/>
            <person name="Goncalves M.F.M."/>
            <person name="Tilleman L."/>
            <person name="Duarte A.S."/>
            <person name="Jorrin-Novo J.V."/>
            <person name="Van de Peer Y."/>
            <person name="Deforce D."/>
            <person name="Van Nieuwerburgh F."/>
            <person name="Esteves A.C."/>
            <person name="Alves A."/>
        </authorList>
    </citation>
    <scope>NUCLEOTIDE SEQUENCE [LARGE SCALE GENOMIC DNA]</scope>
    <source>
        <strain evidence="3 4">LA-SOL3</strain>
    </source>
</reference>
<feature type="region of interest" description="Disordered" evidence="1">
    <location>
        <begin position="997"/>
        <end position="1025"/>
    </location>
</feature>
<dbReference type="Gene3D" id="1.20.1280.50">
    <property type="match status" value="1"/>
</dbReference>
<dbReference type="InterPro" id="IPR015943">
    <property type="entry name" value="WD40/YVTN_repeat-like_dom_sf"/>
</dbReference>
<protein>
    <recommendedName>
        <fullName evidence="2">F-box domain-containing protein</fullName>
    </recommendedName>
</protein>
<feature type="region of interest" description="Disordered" evidence="1">
    <location>
        <begin position="653"/>
        <end position="681"/>
    </location>
</feature>
<dbReference type="SUPFAM" id="SSF50978">
    <property type="entry name" value="WD40 repeat-like"/>
    <property type="match status" value="1"/>
</dbReference>
<dbReference type="AlphaFoldDB" id="A0A5N5CY25"/>
<evidence type="ECO:0000256" key="1">
    <source>
        <dbReference type="SAM" id="MobiDB-lite"/>
    </source>
</evidence>
<dbReference type="InterPro" id="IPR003903">
    <property type="entry name" value="UIM_dom"/>
</dbReference>
<dbReference type="SMART" id="SM00256">
    <property type="entry name" value="FBOX"/>
    <property type="match status" value="1"/>
</dbReference>
<dbReference type="PANTHER" id="PTHR10223">
    <property type="entry name" value="26S PROTEASOME NON-ATPASE REGULATORY SUBUNIT 4"/>
    <property type="match status" value="1"/>
</dbReference>
<accession>A0A5N5CY25</accession>
<dbReference type="SMART" id="SM00726">
    <property type="entry name" value="UIM"/>
    <property type="match status" value="3"/>
</dbReference>
<dbReference type="PANTHER" id="PTHR10223:SF2">
    <property type="entry name" value="F-BOX AND WD DOMAIN PROTEIN (AFU_ORTHOLOGUE AFUA_6G11400)"/>
    <property type="match status" value="1"/>
</dbReference>
<dbReference type="InterPro" id="IPR027040">
    <property type="entry name" value="PSMD4"/>
</dbReference>
<dbReference type="OrthoDB" id="2095648at2759"/>
<dbReference type="GO" id="GO:0043161">
    <property type="term" value="P:proteasome-mediated ubiquitin-dependent protein catabolic process"/>
    <property type="evidence" value="ECO:0007669"/>
    <property type="project" value="TreeGrafter"/>
</dbReference>
<feature type="region of interest" description="Disordered" evidence="1">
    <location>
        <begin position="904"/>
        <end position="930"/>
    </location>
</feature>
<evidence type="ECO:0000313" key="4">
    <source>
        <dbReference type="Proteomes" id="UP000325902"/>
    </source>
</evidence>
<feature type="region of interest" description="Disordered" evidence="1">
    <location>
        <begin position="1"/>
        <end position="37"/>
    </location>
</feature>
<dbReference type="EMBL" id="VCHE01000147">
    <property type="protein sequence ID" value="KAB2570192.1"/>
    <property type="molecule type" value="Genomic_DNA"/>
</dbReference>
<dbReference type="InterPro" id="IPR036047">
    <property type="entry name" value="F-box-like_dom_sf"/>
</dbReference>
<organism evidence="3 4">
    <name type="scientific">Lasiodiplodia theobromae</name>
    <dbReference type="NCBI Taxonomy" id="45133"/>
    <lineage>
        <taxon>Eukaryota</taxon>
        <taxon>Fungi</taxon>
        <taxon>Dikarya</taxon>
        <taxon>Ascomycota</taxon>
        <taxon>Pezizomycotina</taxon>
        <taxon>Dothideomycetes</taxon>
        <taxon>Dothideomycetes incertae sedis</taxon>
        <taxon>Botryosphaeriales</taxon>
        <taxon>Botryosphaeriaceae</taxon>
        <taxon>Lasiodiplodia</taxon>
    </lineage>
</organism>
<dbReference type="InterPro" id="IPR001810">
    <property type="entry name" value="F-box_dom"/>
</dbReference>
<feature type="domain" description="F-box" evidence="2">
    <location>
        <begin position="120"/>
        <end position="166"/>
    </location>
</feature>
<proteinExistence type="predicted"/>
<dbReference type="PROSITE" id="PS50181">
    <property type="entry name" value="FBOX"/>
    <property type="match status" value="1"/>
</dbReference>
<dbReference type="GO" id="GO:0005829">
    <property type="term" value="C:cytosol"/>
    <property type="evidence" value="ECO:0007669"/>
    <property type="project" value="TreeGrafter"/>
</dbReference>
<dbReference type="Gene3D" id="2.130.10.10">
    <property type="entry name" value="YVTN repeat-like/Quinoprotein amine dehydrogenase"/>
    <property type="match status" value="1"/>
</dbReference>
<dbReference type="CDD" id="cd09917">
    <property type="entry name" value="F-box_SF"/>
    <property type="match status" value="1"/>
</dbReference>
<dbReference type="GO" id="GO:0005634">
    <property type="term" value="C:nucleus"/>
    <property type="evidence" value="ECO:0007669"/>
    <property type="project" value="TreeGrafter"/>
</dbReference>
<dbReference type="GO" id="GO:0008540">
    <property type="term" value="C:proteasome regulatory particle, base subcomplex"/>
    <property type="evidence" value="ECO:0007669"/>
    <property type="project" value="TreeGrafter"/>
</dbReference>
<feature type="region of interest" description="Disordered" evidence="1">
    <location>
        <begin position="73"/>
        <end position="104"/>
    </location>
</feature>
<name>A0A5N5CY25_9PEZI</name>
<dbReference type="SUPFAM" id="SSF81383">
    <property type="entry name" value="F-box domain"/>
    <property type="match status" value="1"/>
</dbReference>
<comment type="caution">
    <text evidence="3">The sequence shown here is derived from an EMBL/GenBank/DDBJ whole genome shotgun (WGS) entry which is preliminary data.</text>
</comment>
<dbReference type="InterPro" id="IPR036322">
    <property type="entry name" value="WD40_repeat_dom_sf"/>
</dbReference>
<feature type="compositionally biased region" description="Low complexity" evidence="1">
    <location>
        <begin position="665"/>
        <end position="674"/>
    </location>
</feature>
<dbReference type="Pfam" id="PF12937">
    <property type="entry name" value="F-box-like"/>
    <property type="match status" value="1"/>
</dbReference>
<evidence type="ECO:0000313" key="3">
    <source>
        <dbReference type="EMBL" id="KAB2570192.1"/>
    </source>
</evidence>
<feature type="compositionally biased region" description="Polar residues" evidence="1">
    <location>
        <begin position="997"/>
        <end position="1020"/>
    </location>
</feature>
<gene>
    <name evidence="3" type="ORF">DBV05_g11136</name>
</gene>
<feature type="compositionally biased region" description="Polar residues" evidence="1">
    <location>
        <begin position="1077"/>
        <end position="1087"/>
    </location>
</feature>
<dbReference type="PROSITE" id="PS50330">
    <property type="entry name" value="UIM"/>
    <property type="match status" value="1"/>
</dbReference>